<dbReference type="InterPro" id="IPR019734">
    <property type="entry name" value="TPR_rpt"/>
</dbReference>
<dbReference type="PANTHER" id="PTHR10098:SF108">
    <property type="entry name" value="TETRATRICOPEPTIDE REPEAT PROTEIN 28"/>
    <property type="match status" value="1"/>
</dbReference>
<feature type="repeat" description="TPR" evidence="1">
    <location>
        <begin position="154"/>
        <end position="187"/>
    </location>
</feature>
<dbReference type="Pfam" id="PF13424">
    <property type="entry name" value="TPR_12"/>
    <property type="match status" value="1"/>
</dbReference>
<evidence type="ECO:0000313" key="4">
    <source>
        <dbReference type="EMBL" id="MDY2588333.1"/>
    </source>
</evidence>
<sequence length="1070" mass="123350">MKTIKFTFFALYFSLIAFSQNDEDYNKWQEHIDNGNYYFSYQELDKAANAYKNALDLANKIFKVESNEYMTTAYSYAVVLVQTEKNDLAQEPMEKALIGLKALYGETNEQYANALTILANIYINNKAFKLAEEKYIESNDLLKIVYGEDHMMYGIGLTNLAGLYRETGDYKKALEILNDGLEILKDNIYFDKTAYNNLRYNNLPSIYQGLGRLEDAIAIEKESLNYIKRKYGSNNSNYANLLTSIGGIYVNLGYFNKAENVLLEASKIFEELNDRENDKALGNTYMFLTACFTETSDFKKAFYYASKGIDLTELDETNPKVSSIQYYEILSGLHWKLQNYEQVKDYLNIIIGLTKTSTGESAPTLPVLMSRLSLCYLNLEDIEKAEKLAKEAFNKAKTYNLSIKDNAYRVCLDNLSAILVEQKKYKEAIKNIESTLSEEDKNYPNYWQKQVELANVYLMDHQCKKAAVLLDEAIKKLKTYYGKDNPDYIDALNSLIISQKCEKQYGDLIKNVKQANDLTKQQLVKQFSFSTNDLKRIFLTEIEASFNIYESINLDNPKDELTALNLENKYILKGLLLNQAKNIIQKLKTLNEPEINKLINDYVDNKQFLQRIEDKNNEKFNEFKEEFTKTIQSLEIELVQLYNERFKEPINFEKKWTKVRDQLKQKEAAIEFSRFNYFTNKVSDSTYYVAYIIKQAYTYPKIITLFEETELKELISKSSDPKELYNTRGSKAKSTSQTSNTSELYQLIWKPLEQELNDITTVYFAPSGILHNISFSSIKINEDVLINKYNLVQLSSTYEITNNLNNPKPNDVVLVGGITYDYEIKEDINEKVQEPQSIDLLELNRSERNNTWNYLPGTLAEVNTIDTLLLRENKDKEILTGTLASENYFKSLSGNSPKILHIATHGFFFENNEEKTSLLRTKTINKYKTDYNPLNRTGLLFSGANYAWVNGSCPPNEKENGIITAEEISTLDFSQTELVVLSACDTGLGDIDGSEGVYGLQRAFKMAGVDMLIMSLWEVPDAETAEFMSIFYTNWLKGEPIREAFRNTQLEMSTKYKDNPEKWAAFVFLE</sequence>
<reference evidence="4 5" key="1">
    <citation type="submission" date="2023-11" db="EMBL/GenBank/DDBJ databases">
        <title>Winogradskyella pelagius sp. nov., isolated from coastal sediment.</title>
        <authorList>
            <person name="Li F."/>
        </authorList>
    </citation>
    <scope>NUCLEOTIDE SEQUENCE [LARGE SCALE GENOMIC DNA]</scope>
    <source>
        <strain evidence="4 5">KCTC 23502</strain>
    </source>
</reference>
<evidence type="ECO:0000256" key="1">
    <source>
        <dbReference type="PROSITE-ProRule" id="PRU00339"/>
    </source>
</evidence>
<evidence type="ECO:0000259" key="3">
    <source>
        <dbReference type="Pfam" id="PF12770"/>
    </source>
</evidence>
<dbReference type="PANTHER" id="PTHR10098">
    <property type="entry name" value="RAPSYN-RELATED"/>
    <property type="match status" value="1"/>
</dbReference>
<dbReference type="Proteomes" id="UP001285855">
    <property type="component" value="Unassembled WGS sequence"/>
</dbReference>
<protein>
    <submittedName>
        <fullName evidence="4">CHAT domain-containing tetratricopeptide repeat protein</fullName>
    </submittedName>
</protein>
<evidence type="ECO:0000313" key="5">
    <source>
        <dbReference type="Proteomes" id="UP001285855"/>
    </source>
</evidence>
<dbReference type="SUPFAM" id="SSF48452">
    <property type="entry name" value="TPR-like"/>
    <property type="match status" value="2"/>
</dbReference>
<dbReference type="InterPro" id="IPR024983">
    <property type="entry name" value="CHAT_dom"/>
</dbReference>
<dbReference type="SUPFAM" id="SSF81901">
    <property type="entry name" value="HCP-like"/>
    <property type="match status" value="1"/>
</dbReference>
<dbReference type="Pfam" id="PF12770">
    <property type="entry name" value="CHAT"/>
    <property type="match status" value="1"/>
</dbReference>
<organism evidence="4 5">
    <name type="scientific">Winogradskyella aquimaris</name>
    <dbReference type="NCBI Taxonomy" id="864074"/>
    <lineage>
        <taxon>Bacteria</taxon>
        <taxon>Pseudomonadati</taxon>
        <taxon>Bacteroidota</taxon>
        <taxon>Flavobacteriia</taxon>
        <taxon>Flavobacteriales</taxon>
        <taxon>Flavobacteriaceae</taxon>
        <taxon>Winogradskyella</taxon>
    </lineage>
</organism>
<keyword evidence="2" id="KW-0732">Signal</keyword>
<keyword evidence="5" id="KW-1185">Reference proteome</keyword>
<dbReference type="EMBL" id="JAXDAE010000015">
    <property type="protein sequence ID" value="MDY2588333.1"/>
    <property type="molecule type" value="Genomic_DNA"/>
</dbReference>
<feature type="signal peptide" evidence="2">
    <location>
        <begin position="1"/>
        <end position="19"/>
    </location>
</feature>
<evidence type="ECO:0000256" key="2">
    <source>
        <dbReference type="SAM" id="SignalP"/>
    </source>
</evidence>
<proteinExistence type="predicted"/>
<gene>
    <name evidence="4" type="ORF">SNF14_13375</name>
</gene>
<dbReference type="SMART" id="SM00028">
    <property type="entry name" value="TPR"/>
    <property type="match status" value="7"/>
</dbReference>
<dbReference type="PROSITE" id="PS50005">
    <property type="entry name" value="TPR"/>
    <property type="match status" value="1"/>
</dbReference>
<dbReference type="Gene3D" id="1.25.40.10">
    <property type="entry name" value="Tetratricopeptide repeat domain"/>
    <property type="match status" value="3"/>
</dbReference>
<accession>A0ABU5ERZ0</accession>
<feature type="domain" description="CHAT" evidence="3">
    <location>
        <begin position="742"/>
        <end position="1067"/>
    </location>
</feature>
<keyword evidence="1" id="KW-0802">TPR repeat</keyword>
<dbReference type="InterPro" id="IPR011990">
    <property type="entry name" value="TPR-like_helical_dom_sf"/>
</dbReference>
<name>A0ABU5ERZ0_9FLAO</name>
<dbReference type="RefSeq" id="WP_320556681.1">
    <property type="nucleotide sequence ID" value="NZ_JAXDAE010000015.1"/>
</dbReference>
<feature type="chain" id="PRO_5046984034" evidence="2">
    <location>
        <begin position="20"/>
        <end position="1070"/>
    </location>
</feature>
<comment type="caution">
    <text evidence="4">The sequence shown here is derived from an EMBL/GenBank/DDBJ whole genome shotgun (WGS) entry which is preliminary data.</text>
</comment>